<dbReference type="Proteomes" id="UP000277204">
    <property type="component" value="Unassembled WGS sequence"/>
</dbReference>
<dbReference type="AlphaFoldDB" id="A0A183MSW4"/>
<organism evidence="1 2">
    <name type="scientific">Schistosoma margrebowiei</name>
    <dbReference type="NCBI Taxonomy" id="48269"/>
    <lineage>
        <taxon>Eukaryota</taxon>
        <taxon>Metazoa</taxon>
        <taxon>Spiralia</taxon>
        <taxon>Lophotrochozoa</taxon>
        <taxon>Platyhelminthes</taxon>
        <taxon>Trematoda</taxon>
        <taxon>Digenea</taxon>
        <taxon>Strigeidida</taxon>
        <taxon>Schistosomatoidea</taxon>
        <taxon>Schistosomatidae</taxon>
        <taxon>Schistosoma</taxon>
    </lineage>
</organism>
<keyword evidence="2" id="KW-1185">Reference proteome</keyword>
<accession>A0A183MSW4</accession>
<evidence type="ECO:0000313" key="1">
    <source>
        <dbReference type="EMBL" id="VDP30539.1"/>
    </source>
</evidence>
<reference evidence="1 2" key="1">
    <citation type="submission" date="2018-11" db="EMBL/GenBank/DDBJ databases">
        <authorList>
            <consortium name="Pathogen Informatics"/>
        </authorList>
    </citation>
    <scope>NUCLEOTIDE SEQUENCE [LARGE SCALE GENOMIC DNA]</scope>
    <source>
        <strain evidence="1 2">Zambia</strain>
    </source>
</reference>
<evidence type="ECO:0000313" key="2">
    <source>
        <dbReference type="Proteomes" id="UP000277204"/>
    </source>
</evidence>
<name>A0A183MSW4_9TREM</name>
<dbReference type="EMBL" id="UZAI01017868">
    <property type="protein sequence ID" value="VDP30539.1"/>
    <property type="molecule type" value="Genomic_DNA"/>
</dbReference>
<sequence length="139" mass="15708">MTKSTSEEKQGIQWTAENKLHDLDLADNPALLSRTHEQIQMKTTSVAEESASINFKIHNEKGNILKSNTERTKLVTLDGETLTEAETFTYLIRIIFGKGRSDAEVNSRIGKTRTAFLQLKSISYSKQLSGSRYRSQNLQ</sequence>
<dbReference type="PANTHER" id="PTHR47027:SF25">
    <property type="entry name" value="REVERSE TRANSCRIPTASE DOMAIN-CONTAINING PROTEIN"/>
    <property type="match status" value="1"/>
</dbReference>
<proteinExistence type="predicted"/>
<dbReference type="PANTHER" id="PTHR47027">
    <property type="entry name" value="REVERSE TRANSCRIPTASE DOMAIN-CONTAINING PROTEIN"/>
    <property type="match status" value="1"/>
</dbReference>
<protein>
    <submittedName>
        <fullName evidence="1">Uncharacterized protein</fullName>
    </submittedName>
</protein>
<gene>
    <name evidence="1" type="ORF">SMRZ_LOCUS19139</name>
</gene>